<dbReference type="STRING" id="1314790.A0A1Y1YEC6"/>
<dbReference type="Pfam" id="PF13847">
    <property type="entry name" value="Methyltransf_31"/>
    <property type="match status" value="1"/>
</dbReference>
<keyword evidence="1 10" id="KW-0808">Transferase</keyword>
<dbReference type="Gene3D" id="3.40.5.100">
    <property type="match status" value="1"/>
</dbReference>
<dbReference type="Gene3D" id="3.40.50.150">
    <property type="entry name" value="Vaccinia Virus protein VP39"/>
    <property type="match status" value="1"/>
</dbReference>
<dbReference type="SUPFAM" id="SSF53335">
    <property type="entry name" value="S-adenosyl-L-methionine-dependent methyltransferases"/>
    <property type="match status" value="1"/>
</dbReference>
<comment type="similarity">
    <text evidence="3">Belongs to the methyltransferase superfamily. Arsenite methyltransferase family.</text>
</comment>
<sequence length="346" mass="38099">MDQLTNPTEIYNAVEEYYGRVLSSSDDLKTDACTTCHSPPKHILDILKLVPEEVKAKYYGCGTPLPLGIDGLDVLDLGSGSGRDCYVASQLVGPTGSVTGIDMTDEQLEVARRNIGEYASKLGYSPNLRFIKGFIEFLEVAGIENNSIDLCISNCVVNLSPNKELVIAGVYKALKEGGEFYFSDVYADRPVPESVRQHPVLVGECLGGALEIKEFKRICNEVGFLDVRMLSKSPIDVKDPSLISLVGDIQFYSITYRLFKLSTLETVRKNDGHVATYLGTIPGQPDHYNLDGCTRLPVNQPTPVSGNSAEMLTKTWLAKYFKVEKDSKHIDVKFESCEPVVTKSCC</sequence>
<dbReference type="InterPro" id="IPR026669">
    <property type="entry name" value="Arsenite_MeTrfase-like"/>
</dbReference>
<accession>A0A1Y1YEC6</accession>
<dbReference type="PANTHER" id="PTHR43675">
    <property type="entry name" value="ARSENITE METHYLTRANSFERASE"/>
    <property type="match status" value="1"/>
</dbReference>
<evidence type="ECO:0000256" key="7">
    <source>
        <dbReference type="ARBA" id="ARBA00047943"/>
    </source>
</evidence>
<dbReference type="GO" id="GO:0030791">
    <property type="term" value="F:arsenite methyltransferase activity"/>
    <property type="evidence" value="ECO:0007669"/>
    <property type="project" value="UniProtKB-EC"/>
</dbReference>
<protein>
    <recommendedName>
        <fullName evidence="5">Arsenite methyltransferase</fullName>
        <ecNumber evidence="4">2.1.1.137</ecNumber>
    </recommendedName>
</protein>
<evidence type="ECO:0000256" key="1">
    <source>
        <dbReference type="ARBA" id="ARBA00022679"/>
    </source>
</evidence>
<proteinExistence type="inferred from homology"/>
<name>A0A1Y1YEC6_9FUNG</name>
<evidence type="ECO:0000256" key="8">
    <source>
        <dbReference type="ARBA" id="ARBA00048428"/>
    </source>
</evidence>
<gene>
    <name evidence="10" type="ORF">K493DRAFT_336967</name>
</gene>
<dbReference type="PANTHER" id="PTHR43675:SF8">
    <property type="entry name" value="ARSENITE METHYLTRANSFERASE"/>
    <property type="match status" value="1"/>
</dbReference>
<organism evidence="10 11">
    <name type="scientific">Basidiobolus meristosporus CBS 931.73</name>
    <dbReference type="NCBI Taxonomy" id="1314790"/>
    <lineage>
        <taxon>Eukaryota</taxon>
        <taxon>Fungi</taxon>
        <taxon>Fungi incertae sedis</taxon>
        <taxon>Zoopagomycota</taxon>
        <taxon>Entomophthoromycotina</taxon>
        <taxon>Basidiobolomycetes</taxon>
        <taxon>Basidiobolales</taxon>
        <taxon>Basidiobolaceae</taxon>
        <taxon>Basidiobolus</taxon>
    </lineage>
</organism>
<dbReference type="InParanoid" id="A0A1Y1YEC6"/>
<evidence type="ECO:0000256" key="5">
    <source>
        <dbReference type="ARBA" id="ARBA00034545"/>
    </source>
</evidence>
<reference evidence="10 11" key="1">
    <citation type="submission" date="2016-07" db="EMBL/GenBank/DDBJ databases">
        <title>Pervasive Adenine N6-methylation of Active Genes in Fungi.</title>
        <authorList>
            <consortium name="DOE Joint Genome Institute"/>
            <person name="Mondo S.J."/>
            <person name="Dannebaum R.O."/>
            <person name="Kuo R.C."/>
            <person name="Labutti K."/>
            <person name="Haridas S."/>
            <person name="Kuo A."/>
            <person name="Salamov A."/>
            <person name="Ahrendt S.R."/>
            <person name="Lipzen A."/>
            <person name="Sullivan W."/>
            <person name="Andreopoulos W.B."/>
            <person name="Clum A."/>
            <person name="Lindquist E."/>
            <person name="Daum C."/>
            <person name="Ramamoorthy G.K."/>
            <person name="Gryganskyi A."/>
            <person name="Culley D."/>
            <person name="Magnuson J.K."/>
            <person name="James T.Y."/>
            <person name="O'Malley M.A."/>
            <person name="Stajich J.E."/>
            <person name="Spatafora J.W."/>
            <person name="Visel A."/>
            <person name="Grigoriev I.V."/>
        </authorList>
    </citation>
    <scope>NUCLEOTIDE SEQUENCE [LARGE SCALE GENOMIC DNA]</scope>
    <source>
        <strain evidence="10 11">CBS 931.73</strain>
    </source>
</reference>
<evidence type="ECO:0000256" key="2">
    <source>
        <dbReference type="ARBA" id="ARBA00022691"/>
    </source>
</evidence>
<dbReference type="Proteomes" id="UP000193498">
    <property type="component" value="Unassembled WGS sequence"/>
</dbReference>
<dbReference type="InterPro" id="IPR029063">
    <property type="entry name" value="SAM-dependent_MTases_sf"/>
</dbReference>
<dbReference type="CDD" id="cd02440">
    <property type="entry name" value="AdoMet_MTases"/>
    <property type="match status" value="1"/>
</dbReference>
<comment type="caution">
    <text evidence="10">The sequence shown here is derived from an EMBL/GenBank/DDBJ whole genome shotgun (WGS) entry which is preliminary data.</text>
</comment>
<evidence type="ECO:0000259" key="9">
    <source>
        <dbReference type="Pfam" id="PF13847"/>
    </source>
</evidence>
<dbReference type="InterPro" id="IPR025714">
    <property type="entry name" value="Methyltranfer_dom"/>
</dbReference>
<dbReference type="AlphaFoldDB" id="A0A1Y1YEC6"/>
<keyword evidence="10" id="KW-0489">Methyltransferase</keyword>
<comment type="catalytic activity">
    <reaction evidence="7">
        <text>arsenic triglutathione + 2 [thioredoxin]-dithiol + 2 S-adenosyl-L-methionine + H2O = dimethylarsinous acid + 2 [thioredoxin]-disulfide + 3 glutathione + 2 S-adenosyl-L-homocysteine + 2 H(+)</text>
        <dbReference type="Rhea" id="RHEA:69464"/>
        <dbReference type="Rhea" id="RHEA-COMP:10698"/>
        <dbReference type="Rhea" id="RHEA-COMP:10700"/>
        <dbReference type="ChEBI" id="CHEBI:15377"/>
        <dbReference type="ChEBI" id="CHEBI:15378"/>
        <dbReference type="ChEBI" id="CHEBI:23808"/>
        <dbReference type="ChEBI" id="CHEBI:29950"/>
        <dbReference type="ChEBI" id="CHEBI:50058"/>
        <dbReference type="ChEBI" id="CHEBI:57856"/>
        <dbReference type="ChEBI" id="CHEBI:57925"/>
        <dbReference type="ChEBI" id="CHEBI:59789"/>
        <dbReference type="ChEBI" id="CHEBI:183640"/>
        <dbReference type="EC" id="2.1.1.137"/>
    </reaction>
</comment>
<comment type="catalytic activity">
    <reaction evidence="6">
        <text>arsenic triglutathione + [thioredoxin]-dithiol + S-adenosyl-L-methionine + 2 H2O = methylarsonous acid + [thioredoxin]-disulfide + 3 glutathione + S-adenosyl-L-homocysteine + H(+)</text>
        <dbReference type="Rhea" id="RHEA:69460"/>
        <dbReference type="Rhea" id="RHEA-COMP:10698"/>
        <dbReference type="Rhea" id="RHEA-COMP:10700"/>
        <dbReference type="ChEBI" id="CHEBI:15377"/>
        <dbReference type="ChEBI" id="CHEBI:15378"/>
        <dbReference type="ChEBI" id="CHEBI:17826"/>
        <dbReference type="ChEBI" id="CHEBI:29950"/>
        <dbReference type="ChEBI" id="CHEBI:50058"/>
        <dbReference type="ChEBI" id="CHEBI:57856"/>
        <dbReference type="ChEBI" id="CHEBI:57925"/>
        <dbReference type="ChEBI" id="CHEBI:59789"/>
        <dbReference type="ChEBI" id="CHEBI:183640"/>
        <dbReference type="EC" id="2.1.1.137"/>
    </reaction>
</comment>
<dbReference type="EC" id="2.1.1.137" evidence="4"/>
<evidence type="ECO:0000256" key="3">
    <source>
        <dbReference type="ARBA" id="ARBA00034487"/>
    </source>
</evidence>
<dbReference type="OrthoDB" id="8300214at2759"/>
<feature type="domain" description="Methyltransferase" evidence="9">
    <location>
        <begin position="70"/>
        <end position="222"/>
    </location>
</feature>
<comment type="catalytic activity">
    <reaction evidence="8">
        <text>arsenic triglutathione + 3 [thioredoxin]-dithiol + 3 S-adenosyl-L-methionine = trimethylarsine + 3 [thioredoxin]-disulfide + 3 glutathione + 3 S-adenosyl-L-homocysteine + 3 H(+)</text>
        <dbReference type="Rhea" id="RHEA:69432"/>
        <dbReference type="Rhea" id="RHEA-COMP:10698"/>
        <dbReference type="Rhea" id="RHEA-COMP:10700"/>
        <dbReference type="ChEBI" id="CHEBI:15378"/>
        <dbReference type="ChEBI" id="CHEBI:27130"/>
        <dbReference type="ChEBI" id="CHEBI:29950"/>
        <dbReference type="ChEBI" id="CHEBI:50058"/>
        <dbReference type="ChEBI" id="CHEBI:57856"/>
        <dbReference type="ChEBI" id="CHEBI:57925"/>
        <dbReference type="ChEBI" id="CHEBI:59789"/>
        <dbReference type="ChEBI" id="CHEBI:183640"/>
        <dbReference type="EC" id="2.1.1.137"/>
    </reaction>
</comment>
<evidence type="ECO:0000256" key="4">
    <source>
        <dbReference type="ARBA" id="ARBA00034521"/>
    </source>
</evidence>
<evidence type="ECO:0000256" key="6">
    <source>
        <dbReference type="ARBA" id="ARBA00047941"/>
    </source>
</evidence>
<dbReference type="EMBL" id="MCFE01000157">
    <property type="protein sequence ID" value="ORX96339.1"/>
    <property type="molecule type" value="Genomic_DNA"/>
</dbReference>
<dbReference type="GO" id="GO:0032259">
    <property type="term" value="P:methylation"/>
    <property type="evidence" value="ECO:0007669"/>
    <property type="project" value="UniProtKB-KW"/>
</dbReference>
<evidence type="ECO:0000313" key="10">
    <source>
        <dbReference type="EMBL" id="ORX96339.1"/>
    </source>
</evidence>
<keyword evidence="2" id="KW-0949">S-adenosyl-L-methionine</keyword>
<keyword evidence="11" id="KW-1185">Reference proteome</keyword>
<evidence type="ECO:0000313" key="11">
    <source>
        <dbReference type="Proteomes" id="UP000193498"/>
    </source>
</evidence>